<feature type="binding site" description="axial binding residue" evidence="6">
    <location>
        <position position="428"/>
    </location>
    <ligand>
        <name>heme</name>
        <dbReference type="ChEBI" id="CHEBI:30413"/>
    </ligand>
    <ligandPart>
        <name>Fe</name>
        <dbReference type="ChEBI" id="CHEBI:18248"/>
    </ligandPart>
</feature>
<comment type="similarity">
    <text evidence="2 7">Belongs to the cytochrome P450 family.</text>
</comment>
<proteinExistence type="inferred from homology"/>
<dbReference type="OrthoDB" id="3945418at2759"/>
<keyword evidence="9" id="KW-1185">Reference proteome</keyword>
<dbReference type="EMBL" id="PVWQ01000005">
    <property type="protein sequence ID" value="RDW81377.1"/>
    <property type="molecule type" value="Genomic_DNA"/>
</dbReference>
<keyword evidence="6 7" id="KW-0349">Heme</keyword>
<comment type="cofactor">
    <cofactor evidence="1 6">
        <name>heme</name>
        <dbReference type="ChEBI" id="CHEBI:30413"/>
    </cofactor>
</comment>
<dbReference type="GO" id="GO:0016705">
    <property type="term" value="F:oxidoreductase activity, acting on paired donors, with incorporation or reduction of molecular oxygen"/>
    <property type="evidence" value="ECO:0007669"/>
    <property type="project" value="InterPro"/>
</dbReference>
<evidence type="ECO:0000256" key="4">
    <source>
        <dbReference type="ARBA" id="ARBA00023002"/>
    </source>
</evidence>
<dbReference type="InterPro" id="IPR050121">
    <property type="entry name" value="Cytochrome_P450_monoxygenase"/>
</dbReference>
<keyword evidence="3 6" id="KW-0479">Metal-binding</keyword>
<name>A0A3D8S4Z9_9EURO</name>
<keyword evidence="4 7" id="KW-0560">Oxidoreductase</keyword>
<evidence type="ECO:0000256" key="6">
    <source>
        <dbReference type="PIRSR" id="PIRSR602401-1"/>
    </source>
</evidence>
<dbReference type="GO" id="GO:0004497">
    <property type="term" value="F:monooxygenase activity"/>
    <property type="evidence" value="ECO:0007669"/>
    <property type="project" value="UniProtKB-KW"/>
</dbReference>
<evidence type="ECO:0000256" key="5">
    <source>
        <dbReference type="ARBA" id="ARBA00023004"/>
    </source>
</evidence>
<organism evidence="8 9">
    <name type="scientific">Aspergillus mulundensis</name>
    <dbReference type="NCBI Taxonomy" id="1810919"/>
    <lineage>
        <taxon>Eukaryota</taxon>
        <taxon>Fungi</taxon>
        <taxon>Dikarya</taxon>
        <taxon>Ascomycota</taxon>
        <taxon>Pezizomycotina</taxon>
        <taxon>Eurotiomycetes</taxon>
        <taxon>Eurotiomycetidae</taxon>
        <taxon>Eurotiales</taxon>
        <taxon>Aspergillaceae</taxon>
        <taxon>Aspergillus</taxon>
        <taxon>Aspergillus subgen. Nidulantes</taxon>
    </lineage>
</organism>
<dbReference type="Gene3D" id="1.10.630.10">
    <property type="entry name" value="Cytochrome P450"/>
    <property type="match status" value="1"/>
</dbReference>
<dbReference type="CDD" id="cd11062">
    <property type="entry name" value="CYP58-like"/>
    <property type="match status" value="1"/>
</dbReference>
<evidence type="ECO:0000313" key="9">
    <source>
        <dbReference type="Proteomes" id="UP000256690"/>
    </source>
</evidence>
<dbReference type="GO" id="GO:0005506">
    <property type="term" value="F:iron ion binding"/>
    <property type="evidence" value="ECO:0007669"/>
    <property type="project" value="InterPro"/>
</dbReference>
<dbReference type="InterPro" id="IPR001128">
    <property type="entry name" value="Cyt_P450"/>
</dbReference>
<keyword evidence="7" id="KW-0503">Monooxygenase</keyword>
<protein>
    <submittedName>
        <fullName evidence="8">Putative Cytochrome P450</fullName>
    </submittedName>
</protein>
<dbReference type="GO" id="GO:0044550">
    <property type="term" value="P:secondary metabolite biosynthetic process"/>
    <property type="evidence" value="ECO:0007669"/>
    <property type="project" value="UniProtKB-ARBA"/>
</dbReference>
<evidence type="ECO:0000313" key="8">
    <source>
        <dbReference type="EMBL" id="RDW81377.1"/>
    </source>
</evidence>
<evidence type="ECO:0000256" key="2">
    <source>
        <dbReference type="ARBA" id="ARBA00010617"/>
    </source>
</evidence>
<dbReference type="RefSeq" id="XP_026604430.1">
    <property type="nucleotide sequence ID" value="XM_026746950.1"/>
</dbReference>
<gene>
    <name evidence="8" type="ORF">DSM5745_04934</name>
</gene>
<dbReference type="PRINTS" id="PR00463">
    <property type="entry name" value="EP450I"/>
</dbReference>
<evidence type="ECO:0000256" key="1">
    <source>
        <dbReference type="ARBA" id="ARBA00001971"/>
    </source>
</evidence>
<dbReference type="Proteomes" id="UP000256690">
    <property type="component" value="Unassembled WGS sequence"/>
</dbReference>
<comment type="caution">
    <text evidence="8">The sequence shown here is derived from an EMBL/GenBank/DDBJ whole genome shotgun (WGS) entry which is preliminary data.</text>
</comment>
<accession>A0A3D8S4Z9</accession>
<dbReference type="STRING" id="1810919.A0A3D8S4Z9"/>
<evidence type="ECO:0000256" key="7">
    <source>
        <dbReference type="RuleBase" id="RU000461"/>
    </source>
</evidence>
<dbReference type="InterPro" id="IPR036396">
    <property type="entry name" value="Cyt_P450_sf"/>
</dbReference>
<dbReference type="PANTHER" id="PTHR24305">
    <property type="entry name" value="CYTOCHROME P450"/>
    <property type="match status" value="1"/>
</dbReference>
<evidence type="ECO:0000256" key="3">
    <source>
        <dbReference type="ARBA" id="ARBA00022723"/>
    </source>
</evidence>
<dbReference type="InterPro" id="IPR017972">
    <property type="entry name" value="Cyt_P450_CS"/>
</dbReference>
<dbReference type="InterPro" id="IPR002401">
    <property type="entry name" value="Cyt_P450_E_grp-I"/>
</dbReference>
<dbReference type="PROSITE" id="PS00086">
    <property type="entry name" value="CYTOCHROME_P450"/>
    <property type="match status" value="1"/>
</dbReference>
<keyword evidence="5 6" id="KW-0408">Iron</keyword>
<dbReference type="SUPFAM" id="SSF48264">
    <property type="entry name" value="Cytochrome P450"/>
    <property type="match status" value="1"/>
</dbReference>
<sequence>MGLPTIAVLFLTTSLLARTLYRLYIHPLARVPGPKLAAATSLWLAYHTYIGDECSTLFALHKKYGPVLRIAPNDIDIASGDAIEPIYLARGGFPKTPVYSKFDIDGHSTIFSSLNLPERASRAKAVAPLFSTASIRNARGTLLGVVDDFVERVRRDAIASLNSNDGNGNGKPVNVLALGRAMAIDAVSAYLFQERYGALKESEEVMSASPFVDAYVGVGAFFNFDSLGRAGEILVSLFEYFTQPAGTAKSFTTIDDYTSRLIRQAVPKSGSYQSRLLERVSSAQSQVEVKDVCFAGTDSTGMNTATIIWYLVKCPEIYDRLRTALQTASPDTDPLSTPYLRAVVREGLRLSWANPIRLPRAVPTGGWKYKSYFFPPGTSVGVSAWQLHQDETVFPDPLSFKPERWLEPNVTEEMLNNWFAFGKGTRACIAQNLGLAEVTMATWKVAESGVLQGAKVVDSEIGILEWFNSRVKGEEILIKWVDAGFR</sequence>
<dbReference type="PANTHER" id="PTHR24305:SF156">
    <property type="entry name" value="P450, PUTATIVE (EUROFUNG)-RELATED"/>
    <property type="match status" value="1"/>
</dbReference>
<dbReference type="Pfam" id="PF00067">
    <property type="entry name" value="p450"/>
    <property type="match status" value="1"/>
</dbReference>
<reference evidence="8 9" key="1">
    <citation type="journal article" date="2018" name="IMA Fungus">
        <title>IMA Genome-F 9: Draft genome sequence of Annulohypoxylon stygium, Aspergillus mulundensis, Berkeleyomyces basicola (syn. Thielaviopsis basicola), Ceratocystis smalleyi, two Cercospora beticola strains, Coleophoma cylindrospora, Fusarium fracticaudum, Phialophora cf. hyalina, and Morchella septimelata.</title>
        <authorList>
            <person name="Wingfield B.D."/>
            <person name="Bills G.F."/>
            <person name="Dong Y."/>
            <person name="Huang W."/>
            <person name="Nel W.J."/>
            <person name="Swalarsk-Parry B.S."/>
            <person name="Vaghefi N."/>
            <person name="Wilken P.M."/>
            <person name="An Z."/>
            <person name="de Beer Z.W."/>
            <person name="De Vos L."/>
            <person name="Chen L."/>
            <person name="Duong T.A."/>
            <person name="Gao Y."/>
            <person name="Hammerbacher A."/>
            <person name="Kikkert J.R."/>
            <person name="Li Y."/>
            <person name="Li H."/>
            <person name="Li K."/>
            <person name="Li Q."/>
            <person name="Liu X."/>
            <person name="Ma X."/>
            <person name="Naidoo K."/>
            <person name="Pethybridge S.J."/>
            <person name="Sun J."/>
            <person name="Steenkamp E.T."/>
            <person name="van der Nest M.A."/>
            <person name="van Wyk S."/>
            <person name="Wingfield M.J."/>
            <person name="Xiong C."/>
            <person name="Yue Q."/>
            <person name="Zhang X."/>
        </authorList>
    </citation>
    <scope>NUCLEOTIDE SEQUENCE [LARGE SCALE GENOMIC DNA]</scope>
    <source>
        <strain evidence="8 9">DSM 5745</strain>
    </source>
</reference>
<dbReference type="GeneID" id="38115304"/>
<dbReference type="AlphaFoldDB" id="A0A3D8S4Z9"/>
<dbReference type="GO" id="GO:0020037">
    <property type="term" value="F:heme binding"/>
    <property type="evidence" value="ECO:0007669"/>
    <property type="project" value="InterPro"/>
</dbReference>